<evidence type="ECO:0000256" key="4">
    <source>
        <dbReference type="ARBA" id="ARBA00029447"/>
    </source>
</evidence>
<dbReference type="PROSITE" id="PS50885">
    <property type="entry name" value="HAMP"/>
    <property type="match status" value="1"/>
</dbReference>
<dbReference type="InterPro" id="IPR003660">
    <property type="entry name" value="HAMP_dom"/>
</dbReference>
<dbReference type="Pfam" id="PF00015">
    <property type="entry name" value="MCPsignal"/>
    <property type="match status" value="1"/>
</dbReference>
<dbReference type="Proteomes" id="UP001549145">
    <property type="component" value="Unassembled WGS sequence"/>
</dbReference>
<evidence type="ECO:0000256" key="1">
    <source>
        <dbReference type="ARBA" id="ARBA00004429"/>
    </source>
</evidence>
<dbReference type="CDD" id="cd06225">
    <property type="entry name" value="HAMP"/>
    <property type="match status" value="1"/>
</dbReference>
<keyword evidence="6" id="KW-0812">Transmembrane</keyword>
<dbReference type="RefSeq" id="WP_354465455.1">
    <property type="nucleotide sequence ID" value="NZ_JBEPMM010000001.1"/>
</dbReference>
<accession>A0ABV2KZK8</accession>
<dbReference type="Gene3D" id="6.10.340.10">
    <property type="match status" value="1"/>
</dbReference>
<dbReference type="InterPro" id="IPR024478">
    <property type="entry name" value="HlyB_4HB_MCP"/>
</dbReference>
<organism evidence="10 11">
    <name type="scientific">Methylobacterium goesingense</name>
    <dbReference type="NCBI Taxonomy" id="243690"/>
    <lineage>
        <taxon>Bacteria</taxon>
        <taxon>Pseudomonadati</taxon>
        <taxon>Pseudomonadota</taxon>
        <taxon>Alphaproteobacteria</taxon>
        <taxon>Hyphomicrobiales</taxon>
        <taxon>Methylobacteriaceae</taxon>
        <taxon>Methylobacterium</taxon>
    </lineage>
</organism>
<evidence type="ECO:0000259" key="9">
    <source>
        <dbReference type="PROSITE" id="PS50885"/>
    </source>
</evidence>
<keyword evidence="2" id="KW-0997">Cell inner membrane</keyword>
<keyword evidence="6" id="KW-0472">Membrane</keyword>
<reference evidence="10 11" key="1">
    <citation type="submission" date="2024-06" db="EMBL/GenBank/DDBJ databases">
        <title>Genomic Encyclopedia of Type Strains, Phase IV (KMG-IV): sequencing the most valuable type-strain genomes for metagenomic binning, comparative biology and taxonomic classification.</title>
        <authorList>
            <person name="Goeker M."/>
        </authorList>
    </citation>
    <scope>NUCLEOTIDE SEQUENCE [LARGE SCALE GENOMIC DNA]</scope>
    <source>
        <strain evidence="10 11">DSM 21331</strain>
    </source>
</reference>
<evidence type="ECO:0000259" key="7">
    <source>
        <dbReference type="PROSITE" id="PS50111"/>
    </source>
</evidence>
<proteinExistence type="inferred from homology"/>
<keyword evidence="6" id="KW-1133">Transmembrane helix</keyword>
<dbReference type="Gene3D" id="1.10.287.950">
    <property type="entry name" value="Methyl-accepting chemotaxis protein"/>
    <property type="match status" value="1"/>
</dbReference>
<dbReference type="PROSITE" id="PS50111">
    <property type="entry name" value="CHEMOTAXIS_TRANSDUC_2"/>
    <property type="match status" value="1"/>
</dbReference>
<feature type="domain" description="HAMP" evidence="9">
    <location>
        <begin position="212"/>
        <end position="265"/>
    </location>
</feature>
<dbReference type="SMART" id="SM00304">
    <property type="entry name" value="HAMP"/>
    <property type="match status" value="1"/>
</dbReference>
<keyword evidence="2" id="KW-1003">Cell membrane</keyword>
<dbReference type="PANTHER" id="PTHR32089">
    <property type="entry name" value="METHYL-ACCEPTING CHEMOTAXIS PROTEIN MCPB"/>
    <property type="match status" value="1"/>
</dbReference>
<dbReference type="InterPro" id="IPR004089">
    <property type="entry name" value="MCPsignal_dom"/>
</dbReference>
<evidence type="ECO:0000256" key="6">
    <source>
        <dbReference type="SAM" id="Phobius"/>
    </source>
</evidence>
<feature type="domain" description="Methyl-accepting transducer" evidence="7">
    <location>
        <begin position="299"/>
        <end position="535"/>
    </location>
</feature>
<dbReference type="SMART" id="SM00283">
    <property type="entry name" value="MA"/>
    <property type="match status" value="1"/>
</dbReference>
<comment type="subcellular location">
    <subcellularLocation>
        <location evidence="1">Cell inner membrane</location>
        <topology evidence="1">Multi-pass membrane protein</topology>
    </subcellularLocation>
</comment>
<gene>
    <name evidence="10" type="ORF">ABID43_000520</name>
</gene>
<dbReference type="Pfam" id="PF12729">
    <property type="entry name" value="4HB_MCP_1"/>
    <property type="match status" value="1"/>
</dbReference>
<evidence type="ECO:0000256" key="3">
    <source>
        <dbReference type="ARBA" id="ARBA00023224"/>
    </source>
</evidence>
<keyword evidence="3 5" id="KW-0807">Transducer</keyword>
<dbReference type="InterPro" id="IPR000727">
    <property type="entry name" value="T_SNARE_dom"/>
</dbReference>
<dbReference type="EMBL" id="JBEPMM010000001">
    <property type="protein sequence ID" value="MET3691001.1"/>
    <property type="molecule type" value="Genomic_DNA"/>
</dbReference>
<dbReference type="InterPro" id="IPR004090">
    <property type="entry name" value="Chemotax_Me-accpt_rcpt"/>
</dbReference>
<evidence type="ECO:0000313" key="10">
    <source>
        <dbReference type="EMBL" id="MET3691001.1"/>
    </source>
</evidence>
<keyword evidence="11" id="KW-1185">Reference proteome</keyword>
<evidence type="ECO:0000259" key="8">
    <source>
        <dbReference type="PROSITE" id="PS50192"/>
    </source>
</evidence>
<dbReference type="SUPFAM" id="SSF58104">
    <property type="entry name" value="Methyl-accepting chemotaxis protein (MCP) signaling domain"/>
    <property type="match status" value="1"/>
</dbReference>
<name>A0ABV2KZK8_9HYPH</name>
<evidence type="ECO:0000256" key="5">
    <source>
        <dbReference type="PROSITE-ProRule" id="PRU00284"/>
    </source>
</evidence>
<comment type="caution">
    <text evidence="10">The sequence shown here is derived from an EMBL/GenBank/DDBJ whole genome shotgun (WGS) entry which is preliminary data.</text>
</comment>
<dbReference type="PROSITE" id="PS50192">
    <property type="entry name" value="T_SNARE"/>
    <property type="match status" value="1"/>
</dbReference>
<sequence length="562" mass="57347">MSLASLSIRTKLFLSFGLVFLLVAGIGGSALMQLHAVNEVAREMREERLPNVQLLGKMQVLVLRTRTNGARLITADTPELRNEVSATLAKREAEMNGVQTAFAARPKSSEAAALYEDFQKNWTVYKGLQESVIARVTAGDSAGGQRLYNTDMSTGVNAVLGPLQKLVDYEERSAAASGAQAQATYDSALLTTAVLVGIALLIAAGAAIGLALGVSRPLRRMTDAMGRLADGDTTIAVPGTGRGDEIGAMAGAVQVFKDNILRTRALEAETAAARAGAEALRRETMHNLADRFEAAVGGVVAQVGTAAAQLQATAGSMSINAGETAQRSVTVAAAAEEASSNVTTVAAAAEELGSSVVEIGRQVQGSATLAREAVTEAGQTATFVRDLSEAAQRIGDVVAMISTIAGQTNLLALNATIEAARAGEAGRGFAVVAAEVKELANQTARATDEITGQIARIQGSTGQAVEAIGGITGRIREISDVATSIAAAVEEQGAATQEIVRNVAQASVGTGEVTQNVAGVAGAAEETGAAAAQVLASASALAHQSDALGGQVAQFLATIRAA</sequence>
<dbReference type="PANTHER" id="PTHR32089:SF112">
    <property type="entry name" value="LYSOZYME-LIKE PROTEIN-RELATED"/>
    <property type="match status" value="1"/>
</dbReference>
<dbReference type="PRINTS" id="PR00260">
    <property type="entry name" value="CHEMTRNSDUCR"/>
</dbReference>
<dbReference type="Pfam" id="PF00672">
    <property type="entry name" value="HAMP"/>
    <property type="match status" value="1"/>
</dbReference>
<feature type="transmembrane region" description="Helical" evidence="6">
    <location>
        <begin position="188"/>
        <end position="212"/>
    </location>
</feature>
<comment type="similarity">
    <text evidence="4">Belongs to the methyl-accepting chemotaxis (MCP) protein family.</text>
</comment>
<protein>
    <submittedName>
        <fullName evidence="10">Methyl-accepting chemotaxis protein</fullName>
    </submittedName>
</protein>
<evidence type="ECO:0000256" key="2">
    <source>
        <dbReference type="ARBA" id="ARBA00022519"/>
    </source>
</evidence>
<evidence type="ECO:0000313" key="11">
    <source>
        <dbReference type="Proteomes" id="UP001549145"/>
    </source>
</evidence>
<feature type="domain" description="T-SNARE coiled-coil homology" evidence="8">
    <location>
        <begin position="458"/>
        <end position="520"/>
    </location>
</feature>